<dbReference type="GO" id="GO:0004376">
    <property type="term" value="F:GPI mannosyltransferase activity"/>
    <property type="evidence" value="ECO:0007669"/>
    <property type="project" value="InterPro"/>
</dbReference>
<comment type="similarity">
    <text evidence="3 12">Belongs to the PIGV family.</text>
</comment>
<evidence type="ECO:0000256" key="11">
    <source>
        <dbReference type="ARBA" id="ARBA00023136"/>
    </source>
</evidence>
<keyword evidence="8 12" id="KW-0812">Transmembrane</keyword>
<keyword evidence="5 12" id="KW-0337">GPI-anchor biosynthesis</keyword>
<keyword evidence="9 12" id="KW-0256">Endoplasmic reticulum</keyword>
<dbReference type="EMBL" id="JAAHCF010000012">
    <property type="protein sequence ID" value="KAK8150610.1"/>
    <property type="molecule type" value="Genomic_DNA"/>
</dbReference>
<feature type="transmembrane region" description="Helical" evidence="12">
    <location>
        <begin position="154"/>
        <end position="173"/>
    </location>
</feature>
<keyword evidence="6 12" id="KW-0328">Glycosyltransferase</keyword>
<comment type="caution">
    <text evidence="13">The sequence shown here is derived from an EMBL/GenBank/DDBJ whole genome shotgun (WGS) entry which is preliminary data.</text>
</comment>
<dbReference type="Proteomes" id="UP001397290">
    <property type="component" value="Unassembled WGS sequence"/>
</dbReference>
<evidence type="ECO:0000256" key="4">
    <source>
        <dbReference type="ARBA" id="ARBA00013795"/>
    </source>
</evidence>
<dbReference type="GO" id="GO:0000009">
    <property type="term" value="F:alpha-1,6-mannosyltransferase activity"/>
    <property type="evidence" value="ECO:0007669"/>
    <property type="project" value="InterPro"/>
</dbReference>
<evidence type="ECO:0000256" key="1">
    <source>
        <dbReference type="ARBA" id="ARBA00004477"/>
    </source>
</evidence>
<evidence type="ECO:0000256" key="5">
    <source>
        <dbReference type="ARBA" id="ARBA00022502"/>
    </source>
</evidence>
<feature type="transmembrane region" description="Helical" evidence="12">
    <location>
        <begin position="61"/>
        <end position="79"/>
    </location>
</feature>
<name>A0AAW0S8U7_9HYPO</name>
<comment type="subcellular location">
    <subcellularLocation>
        <location evidence="1 12">Endoplasmic reticulum membrane</location>
        <topology evidence="1 12">Multi-pass membrane protein</topology>
    </subcellularLocation>
</comment>
<dbReference type="InterPro" id="IPR007315">
    <property type="entry name" value="PIG-V/Gpi18"/>
</dbReference>
<protein>
    <recommendedName>
        <fullName evidence="4 12">GPI mannosyltransferase 2</fullName>
        <ecNumber evidence="12">2.4.1.-</ecNumber>
    </recommendedName>
</protein>
<organism evidence="13 14">
    <name type="scientific">Beauveria asiatica</name>
    <dbReference type="NCBI Taxonomy" id="1069075"/>
    <lineage>
        <taxon>Eukaryota</taxon>
        <taxon>Fungi</taxon>
        <taxon>Dikarya</taxon>
        <taxon>Ascomycota</taxon>
        <taxon>Pezizomycotina</taxon>
        <taxon>Sordariomycetes</taxon>
        <taxon>Hypocreomycetidae</taxon>
        <taxon>Hypocreales</taxon>
        <taxon>Cordycipitaceae</taxon>
        <taxon>Beauveria</taxon>
    </lineage>
</organism>
<evidence type="ECO:0000256" key="6">
    <source>
        <dbReference type="ARBA" id="ARBA00022676"/>
    </source>
</evidence>
<reference evidence="13 14" key="1">
    <citation type="submission" date="2020-02" db="EMBL/GenBank/DDBJ databases">
        <title>Comparative genomics of the hypocrealean fungal genus Beauvera.</title>
        <authorList>
            <person name="Showalter D.N."/>
            <person name="Bushley K.E."/>
            <person name="Rehner S.A."/>
        </authorList>
    </citation>
    <scope>NUCLEOTIDE SEQUENCE [LARGE SCALE GENOMIC DNA]</scope>
    <source>
        <strain evidence="13 14">ARSEF4384</strain>
    </source>
</reference>
<keyword evidence="10 12" id="KW-1133">Transmembrane helix</keyword>
<comment type="caution">
    <text evidence="12">Lacks conserved residue(s) required for the propagation of feature annotation.</text>
</comment>
<dbReference type="AlphaFoldDB" id="A0AAW0S8U7"/>
<comment type="pathway">
    <text evidence="2 12">Glycolipid biosynthesis; glycosylphosphatidylinositol-anchor biosynthesis.</text>
</comment>
<evidence type="ECO:0000313" key="14">
    <source>
        <dbReference type="Proteomes" id="UP001397290"/>
    </source>
</evidence>
<evidence type="ECO:0000256" key="10">
    <source>
        <dbReference type="ARBA" id="ARBA00022989"/>
    </source>
</evidence>
<dbReference type="EC" id="2.4.1.-" evidence="12"/>
<dbReference type="GO" id="GO:0005789">
    <property type="term" value="C:endoplasmic reticulum membrane"/>
    <property type="evidence" value="ECO:0007669"/>
    <property type="project" value="UniProtKB-SubCell"/>
</dbReference>
<evidence type="ECO:0000256" key="3">
    <source>
        <dbReference type="ARBA" id="ARBA00008698"/>
    </source>
</evidence>
<proteinExistence type="inferred from homology"/>
<keyword evidence="7 12" id="KW-0808">Transferase</keyword>
<sequence length="176" mass="19331">MGSAIPQYVAYTIYCGGGGGEERAAVVRPPWCDRTVPSIYSYVQDVYWNVGFLRYWTPNQIPLFLLAAPVLTLLIASGYEVLRRPAAWGPAPSSPDHRVLVQALAASQAIVALLALTSYHVQVISRLASGYAVWYWWIAACLMDKSRRGVGRAAVIFMVMYGSIQAVLFSTFLPPA</sequence>
<evidence type="ECO:0000256" key="8">
    <source>
        <dbReference type="ARBA" id="ARBA00022692"/>
    </source>
</evidence>
<dbReference type="PANTHER" id="PTHR12468">
    <property type="entry name" value="GPI MANNOSYLTRANSFERASE 2"/>
    <property type="match status" value="1"/>
</dbReference>
<comment type="function">
    <text evidence="12">Mannosyltransferase involved in glycosylphosphatidylinositol-anchor biosynthesis.</text>
</comment>
<evidence type="ECO:0000256" key="12">
    <source>
        <dbReference type="RuleBase" id="RU363112"/>
    </source>
</evidence>
<feature type="transmembrane region" description="Helical" evidence="12">
    <location>
        <begin position="99"/>
        <end position="117"/>
    </location>
</feature>
<evidence type="ECO:0000256" key="9">
    <source>
        <dbReference type="ARBA" id="ARBA00022824"/>
    </source>
</evidence>
<evidence type="ECO:0000256" key="2">
    <source>
        <dbReference type="ARBA" id="ARBA00004687"/>
    </source>
</evidence>
<gene>
    <name evidence="13" type="primary">GPI18</name>
    <name evidence="13" type="ORF">G3M48_000828</name>
</gene>
<accession>A0AAW0S8U7</accession>
<dbReference type="GO" id="GO:0031501">
    <property type="term" value="C:mannosyltransferase complex"/>
    <property type="evidence" value="ECO:0007669"/>
    <property type="project" value="TreeGrafter"/>
</dbReference>
<dbReference type="Pfam" id="PF04188">
    <property type="entry name" value="Mannosyl_trans2"/>
    <property type="match status" value="1"/>
</dbReference>
<keyword evidence="14" id="KW-1185">Reference proteome</keyword>
<dbReference type="PANTHER" id="PTHR12468:SF2">
    <property type="entry name" value="GPI MANNOSYLTRANSFERASE 2"/>
    <property type="match status" value="1"/>
</dbReference>
<evidence type="ECO:0000256" key="7">
    <source>
        <dbReference type="ARBA" id="ARBA00022679"/>
    </source>
</evidence>
<dbReference type="GO" id="GO:0006506">
    <property type="term" value="P:GPI anchor biosynthetic process"/>
    <property type="evidence" value="ECO:0007669"/>
    <property type="project" value="UniProtKB-KW"/>
</dbReference>
<keyword evidence="11 12" id="KW-0472">Membrane</keyword>
<evidence type="ECO:0000313" key="13">
    <source>
        <dbReference type="EMBL" id="KAK8150610.1"/>
    </source>
</evidence>